<feature type="region of interest" description="Disordered" evidence="1">
    <location>
        <begin position="1"/>
        <end position="25"/>
    </location>
</feature>
<comment type="caution">
    <text evidence="2">The sequence shown here is derived from an EMBL/GenBank/DDBJ whole genome shotgun (WGS) entry which is preliminary data.</text>
</comment>
<keyword evidence="3" id="KW-1185">Reference proteome</keyword>
<dbReference type="AlphaFoldDB" id="A0A9W7F8T3"/>
<accession>A0A9W7F8T3</accession>
<name>A0A9W7F8T3_9STRA</name>
<organism evidence="2 3">
    <name type="scientific">Triparma verrucosa</name>
    <dbReference type="NCBI Taxonomy" id="1606542"/>
    <lineage>
        <taxon>Eukaryota</taxon>
        <taxon>Sar</taxon>
        <taxon>Stramenopiles</taxon>
        <taxon>Ochrophyta</taxon>
        <taxon>Bolidophyceae</taxon>
        <taxon>Parmales</taxon>
        <taxon>Triparmaceae</taxon>
        <taxon>Triparma</taxon>
    </lineage>
</organism>
<gene>
    <name evidence="2" type="ORF">TrVE_jg8433</name>
</gene>
<feature type="compositionally biased region" description="Polar residues" evidence="1">
    <location>
        <begin position="1"/>
        <end position="13"/>
    </location>
</feature>
<evidence type="ECO:0000256" key="1">
    <source>
        <dbReference type="SAM" id="MobiDB-lite"/>
    </source>
</evidence>
<protein>
    <submittedName>
        <fullName evidence="2">Uncharacterized protein</fullName>
    </submittedName>
</protein>
<dbReference type="EMBL" id="BRXX01000365">
    <property type="protein sequence ID" value="GMI07494.1"/>
    <property type="molecule type" value="Genomic_DNA"/>
</dbReference>
<sequence>MNGNDSVSLSQFAPGSNVVPSPGGGGAMDTLNNGVVSGVVYQKLLFGTDEANATPATGYEEDESAVATDITEDDLDDGSVMVLAGRGAARGLVRDKWGAIIRTCGIAGCQYKTGKMSDMKNHKAAKHGIDVVWFSCDQDGRMQL</sequence>
<proteinExistence type="predicted"/>
<dbReference type="Proteomes" id="UP001165160">
    <property type="component" value="Unassembled WGS sequence"/>
</dbReference>
<reference evidence="3" key="1">
    <citation type="journal article" date="2023" name="Commun. Biol.">
        <title>Genome analysis of Parmales, the sister group of diatoms, reveals the evolutionary specialization of diatoms from phago-mixotrophs to photoautotrophs.</title>
        <authorList>
            <person name="Ban H."/>
            <person name="Sato S."/>
            <person name="Yoshikawa S."/>
            <person name="Yamada K."/>
            <person name="Nakamura Y."/>
            <person name="Ichinomiya M."/>
            <person name="Sato N."/>
            <person name="Blanc-Mathieu R."/>
            <person name="Endo H."/>
            <person name="Kuwata A."/>
            <person name="Ogata H."/>
        </authorList>
    </citation>
    <scope>NUCLEOTIDE SEQUENCE [LARGE SCALE GENOMIC DNA]</scope>
    <source>
        <strain evidence="3">NIES 3699</strain>
    </source>
</reference>
<evidence type="ECO:0000313" key="3">
    <source>
        <dbReference type="Proteomes" id="UP001165160"/>
    </source>
</evidence>
<evidence type="ECO:0000313" key="2">
    <source>
        <dbReference type="EMBL" id="GMI07494.1"/>
    </source>
</evidence>